<evidence type="ECO:0000313" key="1">
    <source>
        <dbReference type="EMBL" id="DAF44885.1"/>
    </source>
</evidence>
<name>A0A8S5S1J4_9CAUD</name>
<accession>A0A8S5S1J4</accession>
<organism evidence="1">
    <name type="scientific">Siphoviridae sp. ctCIv11</name>
    <dbReference type="NCBI Taxonomy" id="2827806"/>
    <lineage>
        <taxon>Viruses</taxon>
        <taxon>Duplodnaviria</taxon>
        <taxon>Heunggongvirae</taxon>
        <taxon>Uroviricota</taxon>
        <taxon>Caudoviricetes</taxon>
    </lineage>
</organism>
<proteinExistence type="predicted"/>
<dbReference type="EMBL" id="BK032513">
    <property type="protein sequence ID" value="DAF44885.1"/>
    <property type="molecule type" value="Genomic_DNA"/>
</dbReference>
<protein>
    <submittedName>
        <fullName evidence="1">Uncharacterized protein</fullName>
    </submittedName>
</protein>
<reference evidence="1" key="1">
    <citation type="journal article" date="2021" name="Proc. Natl. Acad. Sci. U.S.A.">
        <title>A Catalog of Tens of Thousands of Viruses from Human Metagenomes Reveals Hidden Associations with Chronic Diseases.</title>
        <authorList>
            <person name="Tisza M.J."/>
            <person name="Buck C.B."/>
        </authorList>
    </citation>
    <scope>NUCLEOTIDE SEQUENCE</scope>
    <source>
        <strain evidence="1">CtCIv11</strain>
    </source>
</reference>
<sequence>MYLRIYILNLCQSLTNLKNPAKGTKGILVNGGSPLTKDCLLVYTLKTTNKAQTGASFSLNGIKVCDLVTRTPNSVIEISGCVRAFKGDIVSTNVASTGGYADVYAYPLS</sequence>